<keyword evidence="1" id="KW-0812">Transmembrane</keyword>
<keyword evidence="3" id="KW-1185">Reference proteome</keyword>
<reference evidence="2 3" key="1">
    <citation type="submission" date="2020-08" db="EMBL/GenBank/DDBJ databases">
        <title>Plant Genome Project.</title>
        <authorList>
            <person name="Zhang R.-G."/>
        </authorList>
    </citation>
    <scope>NUCLEOTIDE SEQUENCE [LARGE SCALE GENOMIC DNA]</scope>
    <source>
        <strain evidence="2">WSP0</strain>
        <tissue evidence="2">Leaf</tissue>
    </source>
</reference>
<gene>
    <name evidence="2" type="ORF">RHGRI_018725</name>
</gene>
<name>A0AAV6K2H9_9ERIC</name>
<organism evidence="2 3">
    <name type="scientific">Rhododendron griersonianum</name>
    <dbReference type="NCBI Taxonomy" id="479676"/>
    <lineage>
        <taxon>Eukaryota</taxon>
        <taxon>Viridiplantae</taxon>
        <taxon>Streptophyta</taxon>
        <taxon>Embryophyta</taxon>
        <taxon>Tracheophyta</taxon>
        <taxon>Spermatophyta</taxon>
        <taxon>Magnoliopsida</taxon>
        <taxon>eudicotyledons</taxon>
        <taxon>Gunneridae</taxon>
        <taxon>Pentapetalae</taxon>
        <taxon>asterids</taxon>
        <taxon>Ericales</taxon>
        <taxon>Ericaceae</taxon>
        <taxon>Ericoideae</taxon>
        <taxon>Rhodoreae</taxon>
        <taxon>Rhododendron</taxon>
    </lineage>
</organism>
<protein>
    <submittedName>
        <fullName evidence="2">Uncharacterized protein</fullName>
    </submittedName>
</protein>
<proteinExistence type="predicted"/>
<accession>A0AAV6K2H9</accession>
<evidence type="ECO:0000313" key="3">
    <source>
        <dbReference type="Proteomes" id="UP000823749"/>
    </source>
</evidence>
<evidence type="ECO:0000313" key="2">
    <source>
        <dbReference type="EMBL" id="KAG5546645.1"/>
    </source>
</evidence>
<keyword evidence="1" id="KW-1133">Transmembrane helix</keyword>
<sequence>MGSFWQQLIQRRTSRRVLLRNVMIRLGNVLLTIAGSSTVMGPITPQISLLLLQSWLEILMEQWWILIMGESKSLRL</sequence>
<dbReference type="AlphaFoldDB" id="A0AAV6K2H9"/>
<evidence type="ECO:0000256" key="1">
    <source>
        <dbReference type="SAM" id="Phobius"/>
    </source>
</evidence>
<keyword evidence="1" id="KW-0472">Membrane</keyword>
<feature type="transmembrane region" description="Helical" evidence="1">
    <location>
        <begin position="21"/>
        <end position="41"/>
    </location>
</feature>
<dbReference type="Proteomes" id="UP000823749">
    <property type="component" value="Chromosome 6"/>
</dbReference>
<comment type="caution">
    <text evidence="2">The sequence shown here is derived from an EMBL/GenBank/DDBJ whole genome shotgun (WGS) entry which is preliminary data.</text>
</comment>
<dbReference type="EMBL" id="JACTNZ010000006">
    <property type="protein sequence ID" value="KAG5546645.1"/>
    <property type="molecule type" value="Genomic_DNA"/>
</dbReference>